<dbReference type="Pfam" id="PF16987">
    <property type="entry name" value="KIX_2"/>
    <property type="match status" value="1"/>
</dbReference>
<dbReference type="InterPro" id="IPR036546">
    <property type="entry name" value="MED15_KIX"/>
</dbReference>
<dbReference type="EMBL" id="HBGZ01010985">
    <property type="protein sequence ID" value="CAD9593657.1"/>
    <property type="molecule type" value="Transcribed_RNA"/>
</dbReference>
<feature type="domain" description="Mediator complex subunit 15 KIX" evidence="4">
    <location>
        <begin position="9"/>
        <end position="79"/>
    </location>
</feature>
<reference evidence="5" key="1">
    <citation type="submission" date="2021-01" db="EMBL/GenBank/DDBJ databases">
        <authorList>
            <person name="Corre E."/>
            <person name="Pelletier E."/>
            <person name="Niang G."/>
            <person name="Scheremetjew M."/>
            <person name="Finn R."/>
            <person name="Kale V."/>
            <person name="Holt S."/>
            <person name="Cochrane G."/>
            <person name="Meng A."/>
            <person name="Brown T."/>
            <person name="Cohen L."/>
        </authorList>
    </citation>
    <scope>NUCLEOTIDE SEQUENCE</scope>
    <source>
        <strain evidence="5">SM1012Den-03</strain>
    </source>
</reference>
<name>A0A7S2L3A3_9STRA</name>
<accession>A0A7S2L3A3</accession>
<dbReference type="GO" id="GO:0005634">
    <property type="term" value="C:nucleus"/>
    <property type="evidence" value="ECO:0007669"/>
    <property type="project" value="UniProtKB-SubCell"/>
</dbReference>
<evidence type="ECO:0000313" key="5">
    <source>
        <dbReference type="EMBL" id="CAD9593657.1"/>
    </source>
</evidence>
<organism evidence="5">
    <name type="scientific">Skeletonema marinoi</name>
    <dbReference type="NCBI Taxonomy" id="267567"/>
    <lineage>
        <taxon>Eukaryota</taxon>
        <taxon>Sar</taxon>
        <taxon>Stramenopiles</taxon>
        <taxon>Ochrophyta</taxon>
        <taxon>Bacillariophyta</taxon>
        <taxon>Coscinodiscophyceae</taxon>
        <taxon>Thalassiosirophycidae</taxon>
        <taxon>Thalassiosirales</taxon>
        <taxon>Skeletonemataceae</taxon>
        <taxon>Skeletonema</taxon>
        <taxon>Skeletonema marinoi-dohrnii complex</taxon>
    </lineage>
</organism>
<keyword evidence="2" id="KW-0539">Nucleus</keyword>
<gene>
    <name evidence="5" type="ORF">SMAR0320_LOCUS7901</name>
</gene>
<evidence type="ECO:0000256" key="2">
    <source>
        <dbReference type="ARBA" id="ARBA00023242"/>
    </source>
</evidence>
<evidence type="ECO:0000256" key="3">
    <source>
        <dbReference type="SAM" id="MobiDB-lite"/>
    </source>
</evidence>
<dbReference type="Gene3D" id="1.10.246.20">
    <property type="entry name" value="Coactivator CBP, KIX domain"/>
    <property type="match status" value="1"/>
</dbReference>
<dbReference type="GO" id="GO:0003712">
    <property type="term" value="F:transcription coregulator activity"/>
    <property type="evidence" value="ECO:0007669"/>
    <property type="project" value="InterPro"/>
</dbReference>
<dbReference type="InterPro" id="IPR036529">
    <property type="entry name" value="KIX_dom_sf"/>
</dbReference>
<feature type="region of interest" description="Disordered" evidence="3">
    <location>
        <begin position="359"/>
        <end position="389"/>
    </location>
</feature>
<dbReference type="AlphaFoldDB" id="A0A7S2L3A3"/>
<protein>
    <recommendedName>
        <fullName evidence="4">Mediator complex subunit 15 KIX domain-containing protein</fullName>
    </recommendedName>
</protein>
<sequence length="578" mass="63897">MSEAAVAGGDWRKSIAQSYRSGQVRSIAEELATFEPGASADSKKMLAMKFEDSIFKAASSMDDYRKIIDKKINKLKKHYAKKGGVDEENKDLIREKELLFQKAIRDEYSAKLIYIAKHADRAVQVTRMTSGEQKAKVLKDHCDSLKKRALQLGVQIDGEAPLPRLNHDMAFLTQLKASLDTIVDTVRSHVVKVEDANLFLEEQLDSADKKLLNSKNSNILRKALQDAADADNSTQQLTTDQMKLLMDLMNVPTPIPRRNQNADQVRAALSRIEKMRASTQAILTYCGLTAEEKTSFPGSLKKCSAILKENLLALGKDHSYLFEDVEEKDEDGNPIIKLEDAWNKHLQYADETVVQSAAAVEDDDITAEDEPANKRQKTDEDTSTPPAETNRMVISARVLLTPGRKPISKLIPELKKKSAVLIKNGTVSSIRMEFGTAFEMTIYFKPLLVTIRAMNKEAAAATSPIRDITALSGGIQWPSLHQGLNAGEITDNNTSHVSVLGVTGTRATLAPIIAKQLEYASAQATHVLRKCFAATVNGKTSSSESDFGIEIAETSALIKFMKIVRSTYHNGKWVDVED</sequence>
<evidence type="ECO:0000259" key="4">
    <source>
        <dbReference type="Pfam" id="PF16987"/>
    </source>
</evidence>
<dbReference type="GO" id="GO:0006355">
    <property type="term" value="P:regulation of DNA-templated transcription"/>
    <property type="evidence" value="ECO:0007669"/>
    <property type="project" value="InterPro"/>
</dbReference>
<evidence type="ECO:0000256" key="1">
    <source>
        <dbReference type="ARBA" id="ARBA00004123"/>
    </source>
</evidence>
<comment type="subcellular location">
    <subcellularLocation>
        <location evidence="1">Nucleus</location>
    </subcellularLocation>
</comment>
<feature type="compositionally biased region" description="Acidic residues" evidence="3">
    <location>
        <begin position="360"/>
        <end position="370"/>
    </location>
</feature>
<proteinExistence type="predicted"/>
<feature type="compositionally biased region" description="Basic and acidic residues" evidence="3">
    <location>
        <begin position="371"/>
        <end position="380"/>
    </location>
</feature>